<proteinExistence type="predicted"/>
<protein>
    <submittedName>
        <fullName evidence="1">Uncharacterized protein</fullName>
    </submittedName>
</protein>
<accession>A0A978UAL0</accession>
<evidence type="ECO:0000313" key="2">
    <source>
        <dbReference type="Proteomes" id="UP000813462"/>
    </source>
</evidence>
<organism evidence="1 2">
    <name type="scientific">Ziziphus jujuba var. spinosa</name>
    <dbReference type="NCBI Taxonomy" id="714518"/>
    <lineage>
        <taxon>Eukaryota</taxon>
        <taxon>Viridiplantae</taxon>
        <taxon>Streptophyta</taxon>
        <taxon>Embryophyta</taxon>
        <taxon>Tracheophyta</taxon>
        <taxon>Spermatophyta</taxon>
        <taxon>Magnoliopsida</taxon>
        <taxon>eudicotyledons</taxon>
        <taxon>Gunneridae</taxon>
        <taxon>Pentapetalae</taxon>
        <taxon>rosids</taxon>
        <taxon>fabids</taxon>
        <taxon>Rosales</taxon>
        <taxon>Rhamnaceae</taxon>
        <taxon>Paliureae</taxon>
        <taxon>Ziziphus</taxon>
    </lineage>
</organism>
<dbReference type="PANTHER" id="PTHR34567">
    <property type="entry name" value="FK506-BINDING-LIKE PROTEIN"/>
    <property type="match status" value="1"/>
</dbReference>
<gene>
    <name evidence="1" type="ORF">FEM48_Zijuj12G0021300</name>
</gene>
<dbReference type="AlphaFoldDB" id="A0A978UAL0"/>
<dbReference type="Proteomes" id="UP000813462">
    <property type="component" value="Unassembled WGS sequence"/>
</dbReference>
<dbReference type="EMBL" id="JAEACU010000012">
    <property type="protein sequence ID" value="KAH7511803.1"/>
    <property type="molecule type" value="Genomic_DNA"/>
</dbReference>
<sequence>MSMGGWRRRQIESNDQDFHGTRSRYRRPSQESWRSTVPSWEKKFCASVGSVPWRKLLETKKYLYLYDNVIKWDDSAGEEAFINAKNRFWAEINGFPCNISLPDPNIYIDDVDWNSSIDPDLLMDLEIEPEPSIDKNEDENVVILDSPLLPNQQFSCSGWGESDEDFRKATDLCRNPRYGDYGWNVDDNKNSWEQNWTDHNEVVKDKGRSYHRNQWETNFNEWDRNYNGAKNVYGERADRDFQPTCGGNSWKKDCTGWYDSRYKTSRFHGKTDHGWRQRKKEESKFCI</sequence>
<name>A0A978UAL0_ZIZJJ</name>
<evidence type="ECO:0000313" key="1">
    <source>
        <dbReference type="EMBL" id="KAH7511803.1"/>
    </source>
</evidence>
<comment type="caution">
    <text evidence="1">The sequence shown here is derived from an EMBL/GenBank/DDBJ whole genome shotgun (WGS) entry which is preliminary data.</text>
</comment>
<dbReference type="PANTHER" id="PTHR34567:SF3">
    <property type="entry name" value="FK506-BINDING-LIKE PROTEIN"/>
    <property type="match status" value="1"/>
</dbReference>
<reference evidence="1" key="1">
    <citation type="journal article" date="2021" name="Front. Plant Sci.">
        <title>Chromosome-Scale Genome Assembly for Chinese Sour Jujube and Insights Into Its Genome Evolution and Domestication Signature.</title>
        <authorList>
            <person name="Shen L.-Y."/>
            <person name="Luo H."/>
            <person name="Wang X.-L."/>
            <person name="Wang X.-M."/>
            <person name="Qiu X.-J."/>
            <person name="Liu H."/>
            <person name="Zhou S.-S."/>
            <person name="Jia K.-H."/>
            <person name="Nie S."/>
            <person name="Bao Y.-T."/>
            <person name="Zhang R.-G."/>
            <person name="Yun Q.-Z."/>
            <person name="Chai Y.-H."/>
            <person name="Lu J.-Y."/>
            <person name="Li Y."/>
            <person name="Zhao S.-W."/>
            <person name="Mao J.-F."/>
            <person name="Jia S.-G."/>
            <person name="Mao Y.-M."/>
        </authorList>
    </citation>
    <scope>NUCLEOTIDE SEQUENCE</scope>
    <source>
        <strain evidence="1">AT0</strain>
        <tissue evidence="1">Leaf</tissue>
    </source>
</reference>
<dbReference type="OrthoDB" id="1899291at2759"/>